<dbReference type="AlphaFoldDB" id="A0A9W9HP98"/>
<organism evidence="2 3">
    <name type="scientific">Penicillium capsulatum</name>
    <dbReference type="NCBI Taxonomy" id="69766"/>
    <lineage>
        <taxon>Eukaryota</taxon>
        <taxon>Fungi</taxon>
        <taxon>Dikarya</taxon>
        <taxon>Ascomycota</taxon>
        <taxon>Pezizomycotina</taxon>
        <taxon>Eurotiomycetes</taxon>
        <taxon>Eurotiomycetidae</taxon>
        <taxon>Eurotiales</taxon>
        <taxon>Aspergillaceae</taxon>
        <taxon>Penicillium</taxon>
    </lineage>
</organism>
<accession>A0A9W9HP98</accession>
<feature type="region of interest" description="Disordered" evidence="1">
    <location>
        <begin position="297"/>
        <end position="334"/>
    </location>
</feature>
<evidence type="ECO:0000313" key="3">
    <source>
        <dbReference type="Proteomes" id="UP001146351"/>
    </source>
</evidence>
<protein>
    <submittedName>
        <fullName evidence="2">Uncharacterized protein</fullName>
    </submittedName>
</protein>
<reference evidence="2" key="1">
    <citation type="submission" date="2022-11" db="EMBL/GenBank/DDBJ databases">
        <authorList>
            <person name="Petersen C."/>
        </authorList>
    </citation>
    <scope>NUCLEOTIDE SEQUENCE</scope>
    <source>
        <strain evidence="2">IBT 21917</strain>
    </source>
</reference>
<feature type="region of interest" description="Disordered" evidence="1">
    <location>
        <begin position="39"/>
        <end position="67"/>
    </location>
</feature>
<keyword evidence="3" id="KW-1185">Reference proteome</keyword>
<name>A0A9W9HP98_9EURO</name>
<feature type="region of interest" description="Disordered" evidence="1">
    <location>
        <begin position="221"/>
        <end position="243"/>
    </location>
</feature>
<evidence type="ECO:0000256" key="1">
    <source>
        <dbReference type="SAM" id="MobiDB-lite"/>
    </source>
</evidence>
<reference evidence="2" key="2">
    <citation type="journal article" date="2023" name="IMA Fungus">
        <title>Comparative genomic study of the Penicillium genus elucidates a diverse pangenome and 15 lateral gene transfer events.</title>
        <authorList>
            <person name="Petersen C."/>
            <person name="Sorensen T."/>
            <person name="Nielsen M.R."/>
            <person name="Sondergaard T.E."/>
            <person name="Sorensen J.L."/>
            <person name="Fitzpatrick D.A."/>
            <person name="Frisvad J.C."/>
            <person name="Nielsen K.L."/>
        </authorList>
    </citation>
    <scope>NUCLEOTIDE SEQUENCE</scope>
    <source>
        <strain evidence="2">IBT 21917</strain>
    </source>
</reference>
<sequence length="387" mass="42120">MADYCWQTPASSTGSQWNPDYASFNQSANMQDWVRAFPRPRPSRVVKPRSAGNSPSAATRRRTTVGQNMYGPSNQYQSSLEAALLASASRNSRPISWHPSSMRTRGLSNPQVPDFTPENYAAMGTMPDQCFPPLPVYGSDNMLSYSLSADPNFTQHGYFPMYSDMPISQPTPSLSIPSSQVDPMAWDVSAADLSAMTQTTSDGWSLDMLSMANIPPAETTCPSYASVPSPGEFSGPSTPEFLPIQQFEDDSAPSAPKSSKPEEELVGMGLYSQPDRSLSQAPQETLGKGLKLEETFSPSAEDKDEGPQDAGNEANESEAIHQTGPAEPAPMMQPNVMVPKQPSKQALNLLHKSFFFDHDNVDQQAMTAAQPFASLNQPCMSYGYGWI</sequence>
<gene>
    <name evidence="2" type="ORF">N7492_010557</name>
</gene>
<evidence type="ECO:0000313" key="2">
    <source>
        <dbReference type="EMBL" id="KAJ5152262.1"/>
    </source>
</evidence>
<dbReference type="Proteomes" id="UP001146351">
    <property type="component" value="Unassembled WGS sequence"/>
</dbReference>
<proteinExistence type="predicted"/>
<dbReference type="OrthoDB" id="5378435at2759"/>
<comment type="caution">
    <text evidence="2">The sequence shown here is derived from an EMBL/GenBank/DDBJ whole genome shotgun (WGS) entry which is preliminary data.</text>
</comment>
<dbReference type="EMBL" id="JAPQKO010000008">
    <property type="protein sequence ID" value="KAJ5152262.1"/>
    <property type="molecule type" value="Genomic_DNA"/>
</dbReference>